<evidence type="ECO:0000313" key="1">
    <source>
        <dbReference type="EMBL" id="SVC00313.1"/>
    </source>
</evidence>
<gene>
    <name evidence="1" type="ORF">METZ01_LOCUS253167</name>
</gene>
<sequence>MSRYIILLLFIGLAWGQDCTASDGTDGVTIMG</sequence>
<name>A0A382IN65_9ZZZZ</name>
<dbReference type="AlphaFoldDB" id="A0A382IN65"/>
<protein>
    <submittedName>
        <fullName evidence="1">Uncharacterized protein</fullName>
    </submittedName>
</protein>
<reference evidence="1" key="1">
    <citation type="submission" date="2018-05" db="EMBL/GenBank/DDBJ databases">
        <authorList>
            <person name="Lanie J.A."/>
            <person name="Ng W.-L."/>
            <person name="Kazmierczak K.M."/>
            <person name="Andrzejewski T.M."/>
            <person name="Davidsen T.M."/>
            <person name="Wayne K.J."/>
            <person name="Tettelin H."/>
            <person name="Glass J.I."/>
            <person name="Rusch D."/>
            <person name="Podicherti R."/>
            <person name="Tsui H.-C.T."/>
            <person name="Winkler M.E."/>
        </authorList>
    </citation>
    <scope>NUCLEOTIDE SEQUENCE</scope>
</reference>
<dbReference type="EMBL" id="UINC01068044">
    <property type="protein sequence ID" value="SVC00313.1"/>
    <property type="molecule type" value="Genomic_DNA"/>
</dbReference>
<accession>A0A382IN65</accession>
<proteinExistence type="predicted"/>
<feature type="non-terminal residue" evidence="1">
    <location>
        <position position="32"/>
    </location>
</feature>
<organism evidence="1">
    <name type="scientific">marine metagenome</name>
    <dbReference type="NCBI Taxonomy" id="408172"/>
    <lineage>
        <taxon>unclassified sequences</taxon>
        <taxon>metagenomes</taxon>
        <taxon>ecological metagenomes</taxon>
    </lineage>
</organism>